<dbReference type="OrthoDB" id="5383001at2"/>
<dbReference type="RefSeq" id="WP_089408864.1">
    <property type="nucleotide sequence ID" value="NZ_FZOU01000004.1"/>
</dbReference>
<gene>
    <name evidence="1" type="ORF">SAMN05421770_104205</name>
</gene>
<dbReference type="Proteomes" id="UP000198356">
    <property type="component" value="Unassembled WGS sequence"/>
</dbReference>
<keyword evidence="2" id="KW-1185">Reference proteome</keyword>
<proteinExistence type="predicted"/>
<sequence length="81" mass="8692">MSDLNATLAEHTGLGTVRLCECKSIHLTIGPVTINMAVEAFAQTATLIKQAMETLAVIVAAGELDQEQAPTFKHSRSPMMH</sequence>
<organism evidence="1 2">
    <name type="scientific">Granulicella rosea</name>
    <dbReference type="NCBI Taxonomy" id="474952"/>
    <lineage>
        <taxon>Bacteria</taxon>
        <taxon>Pseudomonadati</taxon>
        <taxon>Acidobacteriota</taxon>
        <taxon>Terriglobia</taxon>
        <taxon>Terriglobales</taxon>
        <taxon>Acidobacteriaceae</taxon>
        <taxon>Granulicella</taxon>
    </lineage>
</organism>
<accession>A0A239JZL9</accession>
<reference evidence="1 2" key="1">
    <citation type="submission" date="2017-06" db="EMBL/GenBank/DDBJ databases">
        <authorList>
            <person name="Kim H.J."/>
            <person name="Triplett B.A."/>
        </authorList>
    </citation>
    <scope>NUCLEOTIDE SEQUENCE [LARGE SCALE GENOMIC DNA]</scope>
    <source>
        <strain evidence="1 2">DSM 18704</strain>
    </source>
</reference>
<name>A0A239JZL9_9BACT</name>
<evidence type="ECO:0000313" key="1">
    <source>
        <dbReference type="EMBL" id="SNT10918.1"/>
    </source>
</evidence>
<evidence type="ECO:0000313" key="2">
    <source>
        <dbReference type="Proteomes" id="UP000198356"/>
    </source>
</evidence>
<dbReference type="EMBL" id="FZOU01000004">
    <property type="protein sequence ID" value="SNT10918.1"/>
    <property type="molecule type" value="Genomic_DNA"/>
</dbReference>
<dbReference type="AlphaFoldDB" id="A0A239JZL9"/>
<protein>
    <submittedName>
        <fullName evidence="1">Uncharacterized protein</fullName>
    </submittedName>
</protein>